<protein>
    <submittedName>
        <fullName evidence="1">Uncharacterized protein</fullName>
    </submittedName>
</protein>
<evidence type="ECO:0000313" key="2">
    <source>
        <dbReference type="Proteomes" id="UP001571980"/>
    </source>
</evidence>
<dbReference type="EMBL" id="JARRIG010000006">
    <property type="protein sequence ID" value="MFA4805015.1"/>
    <property type="molecule type" value="Genomic_DNA"/>
</dbReference>
<evidence type="ECO:0000313" key="1">
    <source>
        <dbReference type="EMBL" id="MFA4805015.1"/>
    </source>
</evidence>
<dbReference type="Proteomes" id="UP001571980">
    <property type="component" value="Unassembled WGS sequence"/>
</dbReference>
<reference evidence="1 2" key="1">
    <citation type="submission" date="2023-03" db="EMBL/GenBank/DDBJ databases">
        <title>Speciation in Pyrococcus: adaptation to high temperature as a mechanism.</title>
        <authorList>
            <person name="Gu J."/>
        </authorList>
    </citation>
    <scope>NUCLEOTIDE SEQUENCE [LARGE SCALE GENOMIC DNA]</scope>
    <source>
        <strain evidence="1 2">LMOA34</strain>
    </source>
</reference>
<comment type="caution">
    <text evidence="1">The sequence shown here is derived from an EMBL/GenBank/DDBJ whole genome shotgun (WGS) entry which is preliminary data.</text>
</comment>
<keyword evidence="2" id="KW-1185">Reference proteome</keyword>
<dbReference type="RefSeq" id="WP_372824294.1">
    <property type="nucleotide sequence ID" value="NZ_JARRIC010000001.1"/>
</dbReference>
<organism evidence="1 2">
    <name type="scientific">Pyrococcus kukulkanii</name>
    <dbReference type="NCBI Taxonomy" id="1609559"/>
    <lineage>
        <taxon>Archaea</taxon>
        <taxon>Methanobacteriati</taxon>
        <taxon>Methanobacteriota</taxon>
        <taxon>Thermococci</taxon>
        <taxon>Thermococcales</taxon>
        <taxon>Thermococcaceae</taxon>
        <taxon>Pyrococcus</taxon>
    </lineage>
</organism>
<gene>
    <name evidence="1" type="ORF">P8X34_09795</name>
</gene>
<sequence length="80" mass="9659">MNPRKKEITDFIGWISVEKVKEIFNKLKEKGWKVPKVKDYPWLESEDIYIYIVWDKVRFKKDGIVYALPKKLVPKVLSFQ</sequence>
<name>A0ABV4T5Q4_9EURY</name>
<accession>A0ABV4T5Q4</accession>
<proteinExistence type="predicted"/>